<dbReference type="InterPro" id="IPR009057">
    <property type="entry name" value="Homeodomain-like_sf"/>
</dbReference>
<evidence type="ECO:0000259" key="5">
    <source>
        <dbReference type="PROSITE" id="PS51464"/>
    </source>
</evidence>
<evidence type="ECO:0000313" key="6">
    <source>
        <dbReference type="EMBL" id="SCP95594.1"/>
    </source>
</evidence>
<keyword evidence="3" id="KW-0804">Transcription</keyword>
<dbReference type="AlphaFoldDB" id="A0A1D3TQ18"/>
<dbReference type="Gene3D" id="3.40.50.10490">
    <property type="entry name" value="Glucose-6-phosphate isomerase like protein, domain 1"/>
    <property type="match status" value="1"/>
</dbReference>
<dbReference type="Gene3D" id="1.10.10.10">
    <property type="entry name" value="Winged helix-like DNA-binding domain superfamily/Winged helix DNA-binding domain"/>
    <property type="match status" value="1"/>
</dbReference>
<dbReference type="InterPro" id="IPR046348">
    <property type="entry name" value="SIS_dom_sf"/>
</dbReference>
<dbReference type="PROSITE" id="PS51071">
    <property type="entry name" value="HTH_RPIR"/>
    <property type="match status" value="1"/>
</dbReference>
<dbReference type="GO" id="GO:0003700">
    <property type="term" value="F:DNA-binding transcription factor activity"/>
    <property type="evidence" value="ECO:0007669"/>
    <property type="project" value="InterPro"/>
</dbReference>
<dbReference type="InterPro" id="IPR001347">
    <property type="entry name" value="SIS_dom"/>
</dbReference>
<dbReference type="Pfam" id="PF01418">
    <property type="entry name" value="HTH_6"/>
    <property type="match status" value="1"/>
</dbReference>
<dbReference type="PANTHER" id="PTHR30514">
    <property type="entry name" value="GLUCOKINASE"/>
    <property type="match status" value="1"/>
</dbReference>
<dbReference type="InterPro" id="IPR035472">
    <property type="entry name" value="RpiR-like_SIS"/>
</dbReference>
<name>A0A1D3TQ18_9FIRM</name>
<evidence type="ECO:0000256" key="3">
    <source>
        <dbReference type="ARBA" id="ARBA00023163"/>
    </source>
</evidence>
<dbReference type="Proteomes" id="UP000199315">
    <property type="component" value="Unassembled WGS sequence"/>
</dbReference>
<dbReference type="GO" id="GO:0097367">
    <property type="term" value="F:carbohydrate derivative binding"/>
    <property type="evidence" value="ECO:0007669"/>
    <property type="project" value="InterPro"/>
</dbReference>
<protein>
    <submittedName>
        <fullName evidence="6">DNA-binding transcriptional regulator, MurR/RpiR family, contains HTH and SIS domains</fullName>
    </submittedName>
</protein>
<dbReference type="PANTHER" id="PTHR30514:SF1">
    <property type="entry name" value="HTH-TYPE TRANSCRIPTIONAL REGULATOR HEXR-RELATED"/>
    <property type="match status" value="1"/>
</dbReference>
<accession>A0A1D3TQ18</accession>
<keyword evidence="1" id="KW-0805">Transcription regulation</keyword>
<evidence type="ECO:0000313" key="7">
    <source>
        <dbReference type="Proteomes" id="UP000199315"/>
    </source>
</evidence>
<keyword evidence="2 6" id="KW-0238">DNA-binding</keyword>
<dbReference type="RefSeq" id="WP_091230070.1">
    <property type="nucleotide sequence ID" value="NZ_FMKA01000002.1"/>
</dbReference>
<dbReference type="PROSITE" id="PS51464">
    <property type="entry name" value="SIS"/>
    <property type="match status" value="1"/>
</dbReference>
<dbReference type="InterPro" id="IPR000281">
    <property type="entry name" value="HTH_RpiR"/>
</dbReference>
<dbReference type="EMBL" id="FMKA01000002">
    <property type="protein sequence ID" value="SCP95594.1"/>
    <property type="molecule type" value="Genomic_DNA"/>
</dbReference>
<dbReference type="GO" id="GO:0003677">
    <property type="term" value="F:DNA binding"/>
    <property type="evidence" value="ECO:0007669"/>
    <property type="project" value="UniProtKB-KW"/>
</dbReference>
<evidence type="ECO:0000259" key="4">
    <source>
        <dbReference type="PROSITE" id="PS51071"/>
    </source>
</evidence>
<reference evidence="6 7" key="1">
    <citation type="submission" date="2016-09" db="EMBL/GenBank/DDBJ databases">
        <authorList>
            <person name="Capua I."/>
            <person name="De Benedictis P."/>
            <person name="Joannis T."/>
            <person name="Lombin L.H."/>
            <person name="Cattoli G."/>
        </authorList>
    </citation>
    <scope>NUCLEOTIDE SEQUENCE [LARGE SCALE GENOMIC DNA]</scope>
    <source>
        <strain evidence="6 7">GluBS11</strain>
    </source>
</reference>
<feature type="domain" description="HTH rpiR-type" evidence="4">
    <location>
        <begin position="4"/>
        <end position="80"/>
    </location>
</feature>
<dbReference type="SUPFAM" id="SSF46689">
    <property type="entry name" value="Homeodomain-like"/>
    <property type="match status" value="1"/>
</dbReference>
<proteinExistence type="predicted"/>
<dbReference type="STRING" id="1619234.SAMN05421730_100249"/>
<gene>
    <name evidence="6" type="ORF">SAMN05421730_100249</name>
</gene>
<organism evidence="6 7">
    <name type="scientific">Anaerobium acetethylicum</name>
    <dbReference type="NCBI Taxonomy" id="1619234"/>
    <lineage>
        <taxon>Bacteria</taxon>
        <taxon>Bacillati</taxon>
        <taxon>Bacillota</taxon>
        <taxon>Clostridia</taxon>
        <taxon>Lachnospirales</taxon>
        <taxon>Lachnospiraceae</taxon>
        <taxon>Anaerobium</taxon>
    </lineage>
</organism>
<dbReference type="Pfam" id="PF01380">
    <property type="entry name" value="SIS"/>
    <property type="match status" value="1"/>
</dbReference>
<dbReference type="InterPro" id="IPR036388">
    <property type="entry name" value="WH-like_DNA-bd_sf"/>
</dbReference>
<sequence>MANGDFLSSIQASYGHFTKAEKKVADYILKNPKQVIFMSISDLAEACNVGDTSVFRFCRTMKLQGYQEFKMQLSLSINTSDEDIELKTGMTPISLDDSFGVLSQKVLQNNLNAINETFSLLKPEEIARAMYYFEKAEHVYFFGVGTSMVTALAATNKFLRITPKVHCVIDAHMQAMLASMLTENDLAVVISYSGATKDTIHVAKLAKNVGAKVVSITRHEKSPLAAHSNVTILCGSNEGPLDGGSTSGQISQLYLIDLLYMEYYKKRYEVSNINNQKTSSAVLDKIY</sequence>
<dbReference type="CDD" id="cd05013">
    <property type="entry name" value="SIS_RpiR"/>
    <property type="match status" value="1"/>
</dbReference>
<dbReference type="GO" id="GO:1901135">
    <property type="term" value="P:carbohydrate derivative metabolic process"/>
    <property type="evidence" value="ECO:0007669"/>
    <property type="project" value="InterPro"/>
</dbReference>
<dbReference type="InterPro" id="IPR047640">
    <property type="entry name" value="RpiR-like"/>
</dbReference>
<dbReference type="OrthoDB" id="63027at2"/>
<keyword evidence="7" id="KW-1185">Reference proteome</keyword>
<evidence type="ECO:0000256" key="1">
    <source>
        <dbReference type="ARBA" id="ARBA00023015"/>
    </source>
</evidence>
<dbReference type="SUPFAM" id="SSF53697">
    <property type="entry name" value="SIS domain"/>
    <property type="match status" value="1"/>
</dbReference>
<feature type="domain" description="SIS" evidence="5">
    <location>
        <begin position="129"/>
        <end position="269"/>
    </location>
</feature>
<evidence type="ECO:0000256" key="2">
    <source>
        <dbReference type="ARBA" id="ARBA00023125"/>
    </source>
</evidence>